<dbReference type="Gene3D" id="3.40.30.10">
    <property type="entry name" value="Glutaredoxin"/>
    <property type="match status" value="1"/>
</dbReference>
<dbReference type="Pfam" id="PF22234">
    <property type="entry name" value="Rv2466c-like"/>
    <property type="match status" value="1"/>
</dbReference>
<accession>A0A316AC64</accession>
<dbReference type="InterPro" id="IPR036249">
    <property type="entry name" value="Thioredoxin-like_sf"/>
</dbReference>
<evidence type="ECO:0000256" key="1">
    <source>
        <dbReference type="SAM" id="MobiDB-lite"/>
    </source>
</evidence>
<reference evidence="2 3" key="1">
    <citation type="submission" date="2018-03" db="EMBL/GenBank/DDBJ databases">
        <title>Genomic Encyclopedia of Archaeal and Bacterial Type Strains, Phase II (KMG-II): from individual species to whole genera.</title>
        <authorList>
            <person name="Goeker M."/>
        </authorList>
    </citation>
    <scope>NUCLEOTIDE SEQUENCE [LARGE SCALE GENOMIC DNA]</scope>
    <source>
        <strain evidence="2 3">DSM 44889</strain>
    </source>
</reference>
<protein>
    <submittedName>
        <fullName evidence="2">DSBA-like thioredoxin domain-containing protein</fullName>
    </submittedName>
</protein>
<dbReference type="SUPFAM" id="SSF52833">
    <property type="entry name" value="Thioredoxin-like"/>
    <property type="match status" value="1"/>
</dbReference>
<evidence type="ECO:0000313" key="2">
    <source>
        <dbReference type="EMBL" id="PWJ47357.1"/>
    </source>
</evidence>
<dbReference type="AlphaFoldDB" id="A0A316AC64"/>
<dbReference type="Proteomes" id="UP000245469">
    <property type="component" value="Unassembled WGS sequence"/>
</dbReference>
<gene>
    <name evidence="2" type="ORF">BXY45_1385</name>
</gene>
<dbReference type="EMBL" id="QGDQ01000038">
    <property type="protein sequence ID" value="PWJ47357.1"/>
    <property type="molecule type" value="Genomic_DNA"/>
</dbReference>
<proteinExistence type="predicted"/>
<sequence length="233" mass="25128">MLPGTQAGQRSRAGGVVGGMTETAQSASKSPVDFWFDPICPWAWMTSRWILEAAKVRDIDVTFRVMSLAVLNDGRDLPEEYVEMMKRAWGPVRVVTAAKELHGQEVVEPLYTAIGTRIHPGGEKDFHAAVVGGLADVGLPADLIRFAETTEYDEALKASHHEAIDRVGDDVGTPVIGVRGPDGEPGPAFFGPVITPAPKGEEAGKLWDGVTAVAAYPGFYEIKRTRTQGPIFD</sequence>
<name>A0A316AC64_9ACTN</name>
<evidence type="ECO:0000313" key="3">
    <source>
        <dbReference type="Proteomes" id="UP000245469"/>
    </source>
</evidence>
<feature type="region of interest" description="Disordered" evidence="1">
    <location>
        <begin position="1"/>
        <end position="22"/>
    </location>
</feature>
<keyword evidence="3" id="KW-1185">Reference proteome</keyword>
<comment type="caution">
    <text evidence="2">The sequence shown here is derived from an EMBL/GenBank/DDBJ whole genome shotgun (WGS) entry which is preliminary data.</text>
</comment>
<dbReference type="InterPro" id="IPR053977">
    <property type="entry name" value="Rv2466c-like"/>
</dbReference>
<organism evidence="2 3">
    <name type="scientific">Quadrisphaera granulorum</name>
    <dbReference type="NCBI Taxonomy" id="317664"/>
    <lineage>
        <taxon>Bacteria</taxon>
        <taxon>Bacillati</taxon>
        <taxon>Actinomycetota</taxon>
        <taxon>Actinomycetes</taxon>
        <taxon>Kineosporiales</taxon>
        <taxon>Kineosporiaceae</taxon>
        <taxon>Quadrisphaera</taxon>
    </lineage>
</organism>